<reference evidence="1 2" key="1">
    <citation type="submission" date="2019-04" db="EMBL/GenBank/DDBJ databases">
        <title>An improved genome assembly and genetic linkage map for asparagus bean, Vigna unguiculata ssp. sesquipedialis.</title>
        <authorList>
            <person name="Xia Q."/>
            <person name="Zhang R."/>
            <person name="Dong Y."/>
        </authorList>
    </citation>
    <scope>NUCLEOTIDE SEQUENCE [LARGE SCALE GENOMIC DNA]</scope>
    <source>
        <tissue evidence="1">Leaf</tissue>
    </source>
</reference>
<gene>
    <name evidence="1" type="ORF">DEO72_LG7g63</name>
</gene>
<dbReference type="Proteomes" id="UP000501690">
    <property type="component" value="Linkage Group LG7"/>
</dbReference>
<dbReference type="EMBL" id="CP039351">
    <property type="protein sequence ID" value="QCD98786.1"/>
    <property type="molecule type" value="Genomic_DNA"/>
</dbReference>
<evidence type="ECO:0000313" key="2">
    <source>
        <dbReference type="Proteomes" id="UP000501690"/>
    </source>
</evidence>
<keyword evidence="2" id="KW-1185">Reference proteome</keyword>
<accession>A0A4D6MFG3</accession>
<proteinExistence type="predicted"/>
<protein>
    <submittedName>
        <fullName evidence="1">Uncharacterized protein</fullName>
    </submittedName>
</protein>
<sequence>MQAIHDATIGLRFTTIPTATTTAKIGVAFSKTIGYCHPIEAEIWSNTACGEFTWWHETLALFIVYARFPPATPFPTHSSVLRFVPLALRSHLASSVRRP</sequence>
<evidence type="ECO:0000313" key="1">
    <source>
        <dbReference type="EMBL" id="QCD98786.1"/>
    </source>
</evidence>
<organism evidence="1 2">
    <name type="scientific">Vigna unguiculata</name>
    <name type="common">Cowpea</name>
    <dbReference type="NCBI Taxonomy" id="3917"/>
    <lineage>
        <taxon>Eukaryota</taxon>
        <taxon>Viridiplantae</taxon>
        <taxon>Streptophyta</taxon>
        <taxon>Embryophyta</taxon>
        <taxon>Tracheophyta</taxon>
        <taxon>Spermatophyta</taxon>
        <taxon>Magnoliopsida</taxon>
        <taxon>eudicotyledons</taxon>
        <taxon>Gunneridae</taxon>
        <taxon>Pentapetalae</taxon>
        <taxon>rosids</taxon>
        <taxon>fabids</taxon>
        <taxon>Fabales</taxon>
        <taxon>Fabaceae</taxon>
        <taxon>Papilionoideae</taxon>
        <taxon>50 kb inversion clade</taxon>
        <taxon>NPAAA clade</taxon>
        <taxon>indigoferoid/millettioid clade</taxon>
        <taxon>Phaseoleae</taxon>
        <taxon>Vigna</taxon>
    </lineage>
</organism>
<dbReference type="AlphaFoldDB" id="A0A4D6MFG3"/>
<name>A0A4D6MFG3_VIGUN</name>